<evidence type="ECO:0000313" key="2">
    <source>
        <dbReference type="Proteomes" id="UP000239757"/>
    </source>
</evidence>
<accession>A0A2P5XTT4</accession>
<proteinExistence type="predicted"/>
<dbReference type="AlphaFoldDB" id="A0A2P5XTT4"/>
<dbReference type="Proteomes" id="UP000239757">
    <property type="component" value="Unassembled WGS sequence"/>
</dbReference>
<dbReference type="OrthoDB" id="1000768at2759"/>
<dbReference type="EMBL" id="KZ664239">
    <property type="protein sequence ID" value="PPS06765.1"/>
    <property type="molecule type" value="Genomic_DNA"/>
</dbReference>
<reference evidence="1 2" key="1">
    <citation type="submission" date="2015-01" db="EMBL/GenBank/DDBJ databases">
        <title>Genome of allotetraploid Gossypium barbadense reveals genomic plasticity and fiber elongation in cotton evolution.</title>
        <authorList>
            <person name="Chen X."/>
            <person name="Liu X."/>
            <person name="Zhao B."/>
            <person name="Zheng H."/>
            <person name="Hu Y."/>
            <person name="Lu G."/>
            <person name="Yang C."/>
            <person name="Chen J."/>
            <person name="Shan C."/>
            <person name="Zhang L."/>
            <person name="Zhou Y."/>
            <person name="Wang L."/>
            <person name="Guo W."/>
            <person name="Bai Y."/>
            <person name="Ruan J."/>
            <person name="Shangguan X."/>
            <person name="Mao Y."/>
            <person name="Jiang J."/>
            <person name="Zhu Y."/>
            <person name="Lei J."/>
            <person name="Kang H."/>
            <person name="Chen S."/>
            <person name="He X."/>
            <person name="Wang R."/>
            <person name="Wang Y."/>
            <person name="Chen J."/>
            <person name="Wang L."/>
            <person name="Yu S."/>
            <person name="Wang B."/>
            <person name="Wei J."/>
            <person name="Song S."/>
            <person name="Lu X."/>
            <person name="Gao Z."/>
            <person name="Gu W."/>
            <person name="Deng X."/>
            <person name="Ma D."/>
            <person name="Wang S."/>
            <person name="Liang W."/>
            <person name="Fang L."/>
            <person name="Cai C."/>
            <person name="Zhu X."/>
            <person name="Zhou B."/>
            <person name="Zhang Y."/>
            <person name="Chen Z."/>
            <person name="Xu S."/>
            <person name="Zhu R."/>
            <person name="Wang S."/>
            <person name="Zhang T."/>
            <person name="Zhao G."/>
        </authorList>
    </citation>
    <scope>NUCLEOTIDE SEQUENCE [LARGE SCALE GENOMIC DNA]</scope>
    <source>
        <strain evidence="2">cv. Xinhai21</strain>
        <tissue evidence="1">Leaf</tissue>
    </source>
</reference>
<gene>
    <name evidence="1" type="ORF">GOBAR_AA13866</name>
</gene>
<sequence length="185" mass="21081">MVCVKYSPNGDVFHPKLVEKSSFAWTSILATTRELEPRELLRVDGNGWTETWFEAYFQGRRIALTVLAYDASCGRYGVPTEFVLHALYDYQVSCDTLTLVRRLVYHYDTLCFHVLSVKYAPSGDVFHLKLVGKSYFAWTSILATTREGVTLGGWEGLGPRLGVRLIFKGEGEQCFLYPNCIFWVV</sequence>
<organism evidence="1 2">
    <name type="scientific">Gossypium barbadense</name>
    <name type="common">Sea Island cotton</name>
    <name type="synonym">Hibiscus barbadensis</name>
    <dbReference type="NCBI Taxonomy" id="3634"/>
    <lineage>
        <taxon>Eukaryota</taxon>
        <taxon>Viridiplantae</taxon>
        <taxon>Streptophyta</taxon>
        <taxon>Embryophyta</taxon>
        <taxon>Tracheophyta</taxon>
        <taxon>Spermatophyta</taxon>
        <taxon>Magnoliopsida</taxon>
        <taxon>eudicotyledons</taxon>
        <taxon>Gunneridae</taxon>
        <taxon>Pentapetalae</taxon>
        <taxon>rosids</taxon>
        <taxon>malvids</taxon>
        <taxon>Malvales</taxon>
        <taxon>Malvaceae</taxon>
        <taxon>Malvoideae</taxon>
        <taxon>Gossypium</taxon>
    </lineage>
</organism>
<protein>
    <submittedName>
        <fullName evidence="1">Uncharacterized protein</fullName>
    </submittedName>
</protein>
<name>A0A2P5XTT4_GOSBA</name>
<evidence type="ECO:0000313" key="1">
    <source>
        <dbReference type="EMBL" id="PPS06765.1"/>
    </source>
</evidence>